<feature type="domain" description="Adenylosuccinate lyase C-terminal" evidence="2">
    <location>
        <begin position="335"/>
        <end position="413"/>
    </location>
</feature>
<organism evidence="3 4">
    <name type="scientific">Candidatus Mycoplasma haematohominis</name>
    <dbReference type="NCBI Taxonomy" id="1494318"/>
    <lineage>
        <taxon>Bacteria</taxon>
        <taxon>Bacillati</taxon>
        <taxon>Mycoplasmatota</taxon>
        <taxon>Mollicutes</taxon>
        <taxon>Mycoplasmataceae</taxon>
        <taxon>Mycoplasma</taxon>
    </lineage>
</organism>
<dbReference type="GO" id="GO:0070626">
    <property type="term" value="F:(S)-2-(5-amino-1-(5-phospho-D-ribosyl)imidazole-4-carboxamido) succinate lyase (fumarate-forming) activity"/>
    <property type="evidence" value="ECO:0007669"/>
    <property type="project" value="TreeGrafter"/>
</dbReference>
<keyword evidence="1 3" id="KW-0456">Lyase</keyword>
<dbReference type="GO" id="GO:0005829">
    <property type="term" value="C:cytosol"/>
    <property type="evidence" value="ECO:0007669"/>
    <property type="project" value="TreeGrafter"/>
</dbReference>
<dbReference type="PANTHER" id="PTHR43172:SF1">
    <property type="entry name" value="ADENYLOSUCCINATE LYASE"/>
    <property type="match status" value="1"/>
</dbReference>
<dbReference type="GO" id="GO:0044208">
    <property type="term" value="P:'de novo' AMP biosynthetic process"/>
    <property type="evidence" value="ECO:0007669"/>
    <property type="project" value="TreeGrafter"/>
</dbReference>
<sequence length="590" mass="68488">MKEFERIANLFSNRSRFEQWSKIERAFIKFIFRQKDRKSWPKSEELLLECKVDPFEVLGVLEKHENEHSAFKGVVLSKSSLLNDPKFIYGIDYAGFVNTGNSLLIKEWNNNFFVKIKEVQKKLKEIAFEYKELVQIGRTHGVHGEPTSFGYRFAITYNDVYRCLDAICNMRKFLEVVVFDFDSLFDPSNGLELQTFIAEELGLFYDTGNSYRVHRGRYLTYLGHLNGLAQIINKQVLDLKMMGSKEIGEIKLDGSLISALSKIELSAKLINEHLFGYESLGDAISLNSECFIKQSEDYLYGIMRETWLLINRYLFVLENLVVDKEKVSRNILKSGESVYSQKVLNHLIKKTGLSRKIIAEDLKMVVSSVGNQTFREALSKSRYARYFSKDEFDVMFDRESYLVNIDQIYKRIFASEFKAIALKKVVWHEWEIHDAIERLAVVLNKEYVGSKLPIVLVAFAERSLVFLGHLMLKLNFPVTLMTFPHKREDLEISDINCDFDLIRNRRMLIVDFLIHKESNLDNFIDKLTRKVTLTDVKICALLKFKDVTDEYFVVNWSAIECEPDDFYAGFGKDCGSSDSCRHLPDIGITI</sequence>
<dbReference type="SMART" id="SM00998">
    <property type="entry name" value="ADSL_C"/>
    <property type="match status" value="1"/>
</dbReference>
<evidence type="ECO:0000313" key="4">
    <source>
        <dbReference type="Proteomes" id="UP000324831"/>
    </source>
</evidence>
<dbReference type="GO" id="GO:0004018">
    <property type="term" value="F:N6-(1,2-dicarboxyethyl)AMP AMP-lyase (fumarate-forming) activity"/>
    <property type="evidence" value="ECO:0007669"/>
    <property type="project" value="TreeGrafter"/>
</dbReference>
<proteinExistence type="predicted"/>
<gene>
    <name evidence="3" type="primary">purB</name>
    <name evidence="3" type="ORF">MHSWG343_03110</name>
</gene>
<dbReference type="PANTHER" id="PTHR43172">
    <property type="entry name" value="ADENYLOSUCCINATE LYASE"/>
    <property type="match status" value="1"/>
</dbReference>
<reference evidence="3 4" key="1">
    <citation type="submission" date="2019-01" db="EMBL/GenBank/DDBJ databases">
        <title>Draft genome sequences of Candidatus Mycoplasma haemohominis SWG34-3 identified from a patient with pyrexia, anemia and liver dysfunction.</title>
        <authorList>
            <person name="Sekizuka T."/>
            <person name="Hattori N."/>
            <person name="Katano H."/>
            <person name="Takuma T."/>
            <person name="Ito T."/>
            <person name="Arai N."/>
            <person name="Yanai R."/>
            <person name="Ishii S."/>
            <person name="Miura Y."/>
            <person name="Tokunaga T."/>
            <person name="Watanabe H."/>
            <person name="Nomura N."/>
            <person name="Eguchi J."/>
            <person name="Arai T."/>
            <person name="Hasegawa H."/>
            <person name="Nakamaki T."/>
            <person name="Wakita T."/>
            <person name="Niki Y."/>
            <person name="Kuroda M."/>
        </authorList>
    </citation>
    <scope>NUCLEOTIDE SEQUENCE [LARGE SCALE GENOMIC DNA]</scope>
    <source>
        <strain evidence="3">SWG34-3</strain>
    </source>
</reference>
<dbReference type="SUPFAM" id="SSF53271">
    <property type="entry name" value="PRTase-like"/>
    <property type="match status" value="1"/>
</dbReference>
<dbReference type="EMBL" id="BIMN01000001">
    <property type="protein sequence ID" value="GCE63322.1"/>
    <property type="molecule type" value="Genomic_DNA"/>
</dbReference>
<evidence type="ECO:0000256" key="1">
    <source>
        <dbReference type="ARBA" id="ARBA00023239"/>
    </source>
</evidence>
<evidence type="ECO:0000313" key="3">
    <source>
        <dbReference type="EMBL" id="GCE63322.1"/>
    </source>
</evidence>
<dbReference type="InterPro" id="IPR019468">
    <property type="entry name" value="AdenyloSucc_lyase_C"/>
</dbReference>
<dbReference type="Pfam" id="PF00206">
    <property type="entry name" value="Lyase_1"/>
    <property type="match status" value="1"/>
</dbReference>
<name>A0A478FPY5_9MOLU</name>
<dbReference type="Gene3D" id="1.10.40.30">
    <property type="entry name" value="Fumarase/aspartase (C-terminal domain)"/>
    <property type="match status" value="1"/>
</dbReference>
<accession>A0A478FPY5</accession>
<dbReference type="InterPro" id="IPR029057">
    <property type="entry name" value="PRTase-like"/>
</dbReference>
<dbReference type="Proteomes" id="UP000324831">
    <property type="component" value="Unassembled WGS sequence"/>
</dbReference>
<dbReference type="InterPro" id="IPR008948">
    <property type="entry name" value="L-Aspartase-like"/>
</dbReference>
<evidence type="ECO:0000259" key="2">
    <source>
        <dbReference type="SMART" id="SM00998"/>
    </source>
</evidence>
<dbReference type="Gene3D" id="1.20.200.10">
    <property type="entry name" value="Fumarase/aspartase (Central domain)"/>
    <property type="match status" value="1"/>
</dbReference>
<protein>
    <submittedName>
        <fullName evidence="3">Adenylosuccinate lyase</fullName>
    </submittedName>
</protein>
<comment type="caution">
    <text evidence="3">The sequence shown here is derived from an EMBL/GenBank/DDBJ whole genome shotgun (WGS) entry which is preliminary data.</text>
</comment>
<dbReference type="AlphaFoldDB" id="A0A478FPY5"/>
<dbReference type="InterPro" id="IPR022761">
    <property type="entry name" value="Fumarate_lyase_N"/>
</dbReference>
<dbReference type="SUPFAM" id="SSF48557">
    <property type="entry name" value="L-aspartase-like"/>
    <property type="match status" value="1"/>
</dbReference>
<dbReference type="Gene3D" id="3.40.50.2020">
    <property type="match status" value="1"/>
</dbReference>